<name>A0A1Y2H8T1_9FUNG</name>
<dbReference type="EMBL" id="MCFL01000071">
    <property type="protein sequence ID" value="ORZ30925.1"/>
    <property type="molecule type" value="Genomic_DNA"/>
</dbReference>
<gene>
    <name evidence="1" type="ORF">BCR44DRAFT_1443486</name>
</gene>
<dbReference type="Proteomes" id="UP000193411">
    <property type="component" value="Unassembled WGS sequence"/>
</dbReference>
<evidence type="ECO:0000313" key="2">
    <source>
        <dbReference type="Proteomes" id="UP000193411"/>
    </source>
</evidence>
<reference evidence="1 2" key="1">
    <citation type="submission" date="2016-07" db="EMBL/GenBank/DDBJ databases">
        <title>Pervasive Adenine N6-methylation of Active Genes in Fungi.</title>
        <authorList>
            <consortium name="DOE Joint Genome Institute"/>
            <person name="Mondo S.J."/>
            <person name="Dannebaum R.O."/>
            <person name="Kuo R.C."/>
            <person name="Labutti K."/>
            <person name="Haridas S."/>
            <person name="Kuo A."/>
            <person name="Salamov A."/>
            <person name="Ahrendt S.R."/>
            <person name="Lipzen A."/>
            <person name="Sullivan W."/>
            <person name="Andreopoulos W.B."/>
            <person name="Clum A."/>
            <person name="Lindquist E."/>
            <person name="Daum C."/>
            <person name="Ramamoorthy G.K."/>
            <person name="Gryganskyi A."/>
            <person name="Culley D."/>
            <person name="Magnuson J.K."/>
            <person name="James T.Y."/>
            <person name="O'Malley M.A."/>
            <person name="Stajich J.E."/>
            <person name="Spatafora J.W."/>
            <person name="Visel A."/>
            <person name="Grigoriev I.V."/>
        </authorList>
    </citation>
    <scope>NUCLEOTIDE SEQUENCE [LARGE SCALE GENOMIC DNA]</scope>
    <source>
        <strain evidence="1 2">PL171</strain>
    </source>
</reference>
<protein>
    <submittedName>
        <fullName evidence="1">Uncharacterized protein</fullName>
    </submittedName>
</protein>
<proteinExistence type="predicted"/>
<keyword evidence="2" id="KW-1185">Reference proteome</keyword>
<evidence type="ECO:0000313" key="1">
    <source>
        <dbReference type="EMBL" id="ORZ30925.1"/>
    </source>
</evidence>
<accession>A0A1Y2H8T1</accession>
<sequence length="111" mass="12187">MRSYSARQYFLRVLARLEGLVEIGASNGKSLLKNSSRVHESFSQTIGAGVEANPATADSRWNLTIPAEQSEFRHAGLVNWWSAMMTSSESEATWLCAVCAANVAPRPENEL</sequence>
<organism evidence="1 2">
    <name type="scientific">Catenaria anguillulae PL171</name>
    <dbReference type="NCBI Taxonomy" id="765915"/>
    <lineage>
        <taxon>Eukaryota</taxon>
        <taxon>Fungi</taxon>
        <taxon>Fungi incertae sedis</taxon>
        <taxon>Blastocladiomycota</taxon>
        <taxon>Blastocladiomycetes</taxon>
        <taxon>Blastocladiales</taxon>
        <taxon>Catenariaceae</taxon>
        <taxon>Catenaria</taxon>
    </lineage>
</organism>
<comment type="caution">
    <text evidence="1">The sequence shown here is derived from an EMBL/GenBank/DDBJ whole genome shotgun (WGS) entry which is preliminary data.</text>
</comment>
<dbReference type="AlphaFoldDB" id="A0A1Y2H8T1"/>